<dbReference type="Proteomes" id="UP000031364">
    <property type="component" value="Unassembled WGS sequence"/>
</dbReference>
<dbReference type="Gene3D" id="2.60.120.10">
    <property type="entry name" value="Jelly Rolls"/>
    <property type="match status" value="1"/>
</dbReference>
<evidence type="ECO:0000259" key="1">
    <source>
        <dbReference type="PROSITE" id="PS50042"/>
    </source>
</evidence>
<dbReference type="InterPro" id="IPR018490">
    <property type="entry name" value="cNMP-bd_dom_sf"/>
</dbReference>
<proteinExistence type="predicted"/>
<sequence length="87" mass="9626">MVVGFGNPMDQIFLVVHGKLSRIGTGEYNEPQIVGRLTGEDYFGDAALTESLPIWPETIKTLTPGTRVSRCCWAPSWITTRIRANTS</sequence>
<reference evidence="2 3" key="1">
    <citation type="journal article" date="2014" name="Int. J. Syst. Evol. Microbiol.">
        <title>Nocardia vulneris sp. nov., isolated from wounds of human patients in North America.</title>
        <authorList>
            <person name="Lasker B.A."/>
            <person name="Bell M."/>
            <person name="Klenk H.P."/>
            <person name="Sproer C."/>
            <person name="Schumann C."/>
            <person name="Schumann P."/>
            <person name="Brown J.M."/>
        </authorList>
    </citation>
    <scope>NUCLEOTIDE SEQUENCE [LARGE SCALE GENOMIC DNA]</scope>
    <source>
        <strain evidence="2 3">W9851</strain>
    </source>
</reference>
<name>A0ABR4ZJX6_9NOCA</name>
<protein>
    <recommendedName>
        <fullName evidence="1">Cyclic nucleotide-binding domain-containing protein</fullName>
    </recommendedName>
</protein>
<dbReference type="PROSITE" id="PS50042">
    <property type="entry name" value="CNMP_BINDING_3"/>
    <property type="match status" value="1"/>
</dbReference>
<dbReference type="InterPro" id="IPR000595">
    <property type="entry name" value="cNMP-bd_dom"/>
</dbReference>
<gene>
    <name evidence="2" type="ORF">FG87_08225</name>
</gene>
<accession>A0ABR4ZJX6</accession>
<evidence type="ECO:0000313" key="3">
    <source>
        <dbReference type="Proteomes" id="UP000031364"/>
    </source>
</evidence>
<evidence type="ECO:0000313" key="2">
    <source>
        <dbReference type="EMBL" id="KIA65581.1"/>
    </source>
</evidence>
<dbReference type="SUPFAM" id="SSF51206">
    <property type="entry name" value="cAMP-binding domain-like"/>
    <property type="match status" value="1"/>
</dbReference>
<keyword evidence="3" id="KW-1185">Reference proteome</keyword>
<dbReference type="CDD" id="cd00038">
    <property type="entry name" value="CAP_ED"/>
    <property type="match status" value="1"/>
</dbReference>
<comment type="caution">
    <text evidence="2">The sequence shown here is derived from an EMBL/GenBank/DDBJ whole genome shotgun (WGS) entry which is preliminary data.</text>
</comment>
<feature type="domain" description="Cyclic nucleotide-binding" evidence="1">
    <location>
        <begin position="1"/>
        <end position="53"/>
    </location>
</feature>
<organism evidence="2 3">
    <name type="scientific">Nocardia vulneris</name>
    <dbReference type="NCBI Taxonomy" id="1141657"/>
    <lineage>
        <taxon>Bacteria</taxon>
        <taxon>Bacillati</taxon>
        <taxon>Actinomycetota</taxon>
        <taxon>Actinomycetes</taxon>
        <taxon>Mycobacteriales</taxon>
        <taxon>Nocardiaceae</taxon>
        <taxon>Nocardia</taxon>
    </lineage>
</organism>
<dbReference type="Pfam" id="PF00027">
    <property type="entry name" value="cNMP_binding"/>
    <property type="match status" value="1"/>
</dbReference>
<dbReference type="InterPro" id="IPR014710">
    <property type="entry name" value="RmlC-like_jellyroll"/>
</dbReference>
<dbReference type="EMBL" id="JNFP01000007">
    <property type="protein sequence ID" value="KIA65581.1"/>
    <property type="molecule type" value="Genomic_DNA"/>
</dbReference>